<dbReference type="SUPFAM" id="SSF103481">
    <property type="entry name" value="Multidrug resistance efflux transporter EmrE"/>
    <property type="match status" value="2"/>
</dbReference>
<feature type="transmembrane region" description="Helical" evidence="7">
    <location>
        <begin position="21"/>
        <end position="41"/>
    </location>
</feature>
<dbReference type="KEGG" id="avu:BK816_08580"/>
<dbReference type="EMBL" id="CP017812">
    <property type="protein sequence ID" value="AOZ73326.1"/>
    <property type="molecule type" value="Genomic_DNA"/>
</dbReference>
<dbReference type="GO" id="GO:0005886">
    <property type="term" value="C:plasma membrane"/>
    <property type="evidence" value="ECO:0007669"/>
    <property type="project" value="UniProtKB-SubCell"/>
</dbReference>
<dbReference type="PANTHER" id="PTHR42920">
    <property type="entry name" value="OS03G0707200 PROTEIN-RELATED"/>
    <property type="match status" value="1"/>
</dbReference>
<keyword evidence="3" id="KW-1003">Cell membrane</keyword>
<evidence type="ECO:0000313" key="9">
    <source>
        <dbReference type="EMBL" id="AOZ73326.1"/>
    </source>
</evidence>
<dbReference type="AlphaFoldDB" id="A0A1D9MM05"/>
<evidence type="ECO:0000256" key="2">
    <source>
        <dbReference type="ARBA" id="ARBA00007362"/>
    </source>
</evidence>
<proteinExistence type="inferred from homology"/>
<feature type="domain" description="EamA" evidence="8">
    <location>
        <begin position="23"/>
        <end position="152"/>
    </location>
</feature>
<protein>
    <recommendedName>
        <fullName evidence="8">EamA domain-containing protein</fullName>
    </recommendedName>
</protein>
<dbReference type="InterPro" id="IPR051258">
    <property type="entry name" value="Diverse_Substrate_Transporter"/>
</dbReference>
<evidence type="ECO:0000259" key="8">
    <source>
        <dbReference type="Pfam" id="PF00892"/>
    </source>
</evidence>
<evidence type="ECO:0000256" key="1">
    <source>
        <dbReference type="ARBA" id="ARBA00004651"/>
    </source>
</evidence>
<dbReference type="InterPro" id="IPR000620">
    <property type="entry name" value="EamA_dom"/>
</dbReference>
<feature type="domain" description="EamA" evidence="8">
    <location>
        <begin position="162"/>
        <end position="291"/>
    </location>
</feature>
<dbReference type="STRING" id="1912795.BK816_08580"/>
<gene>
    <name evidence="9" type="ORF">BK816_08580</name>
</gene>
<evidence type="ECO:0000256" key="3">
    <source>
        <dbReference type="ARBA" id="ARBA00022475"/>
    </source>
</evidence>
<feature type="transmembrane region" description="Helical" evidence="7">
    <location>
        <begin position="111"/>
        <end position="129"/>
    </location>
</feature>
<dbReference type="Pfam" id="PF00892">
    <property type="entry name" value="EamA"/>
    <property type="match status" value="2"/>
</dbReference>
<keyword evidence="10" id="KW-1185">Reference proteome</keyword>
<evidence type="ECO:0000256" key="7">
    <source>
        <dbReference type="SAM" id="Phobius"/>
    </source>
</evidence>
<feature type="transmembrane region" description="Helical" evidence="7">
    <location>
        <begin position="136"/>
        <end position="154"/>
    </location>
</feature>
<organism evidence="9 10">
    <name type="scientific">Boudabousia tangfeifanii</name>
    <dbReference type="NCBI Taxonomy" id="1912795"/>
    <lineage>
        <taxon>Bacteria</taxon>
        <taxon>Bacillati</taxon>
        <taxon>Actinomycetota</taxon>
        <taxon>Actinomycetes</taxon>
        <taxon>Actinomycetales</taxon>
        <taxon>Actinomycetaceae</taxon>
        <taxon>Boudabousia</taxon>
    </lineage>
</organism>
<sequence>MLGFGSKKPWTAARYERHNKLMASLAIMFLCMIWGSTFPMTKGLLDHMDPMNYLAWRYDVAAIVGAIVFLPRLRRMSGREWFYGFSLGFIYCAGQILQTLGLQYIDASVSGFITVMYVVFTPILVWLFFRVKVGISDWISVVLAISGLAVLSLTGEGMSVGPGELLTLGGALSFGLHIVMMSRWAPRGDLIGMSVAQMVIMGVIFTVINAPHGFSAPTSVSDWAAILFMALVAGLFAMGLQGWAQTILSATSVAIMFSLEPLFSAMFSILFWGESLTSHLVWGGLLIILAMQVSALGPSFLRRRKAVVEKESILPETSAGLGQAFEDLVTGGLPTAVLENEDLLTGEGLTKSIAGIEGEPGPEVSRGITR</sequence>
<dbReference type="Proteomes" id="UP000176288">
    <property type="component" value="Chromosome"/>
</dbReference>
<feature type="transmembrane region" description="Helical" evidence="7">
    <location>
        <begin position="160"/>
        <end position="179"/>
    </location>
</feature>
<evidence type="ECO:0000256" key="6">
    <source>
        <dbReference type="ARBA" id="ARBA00023136"/>
    </source>
</evidence>
<feature type="transmembrane region" description="Helical" evidence="7">
    <location>
        <begin position="223"/>
        <end position="240"/>
    </location>
</feature>
<reference evidence="9 10" key="1">
    <citation type="submission" date="2016-10" db="EMBL/GenBank/DDBJ databases">
        <title>Actinomyces aegypiusis sp. nov., isolated from the Aegypius monachus in Qinghai Tibet Plateau China.</title>
        <authorList>
            <person name="Wang Y."/>
        </authorList>
    </citation>
    <scope>NUCLEOTIDE SEQUENCE [LARGE SCALE GENOMIC DNA]</scope>
    <source>
        <strain evidence="9 10">VUL4_3</strain>
    </source>
</reference>
<comment type="similarity">
    <text evidence="2">Belongs to the EamA transporter family.</text>
</comment>
<comment type="subcellular location">
    <subcellularLocation>
        <location evidence="1">Cell membrane</location>
        <topology evidence="1">Multi-pass membrane protein</topology>
    </subcellularLocation>
</comment>
<accession>A0A1D9MM05</accession>
<feature type="transmembrane region" description="Helical" evidence="7">
    <location>
        <begin position="82"/>
        <end position="105"/>
    </location>
</feature>
<keyword evidence="4 7" id="KW-0812">Transmembrane</keyword>
<evidence type="ECO:0000313" key="10">
    <source>
        <dbReference type="Proteomes" id="UP000176288"/>
    </source>
</evidence>
<feature type="transmembrane region" description="Helical" evidence="7">
    <location>
        <begin position="279"/>
        <end position="301"/>
    </location>
</feature>
<keyword evidence="6 7" id="KW-0472">Membrane</keyword>
<feature type="transmembrane region" description="Helical" evidence="7">
    <location>
        <begin position="53"/>
        <end position="70"/>
    </location>
</feature>
<evidence type="ECO:0000256" key="5">
    <source>
        <dbReference type="ARBA" id="ARBA00022989"/>
    </source>
</evidence>
<feature type="transmembrane region" description="Helical" evidence="7">
    <location>
        <begin position="247"/>
        <end position="273"/>
    </location>
</feature>
<dbReference type="PANTHER" id="PTHR42920:SF5">
    <property type="entry name" value="EAMA DOMAIN-CONTAINING PROTEIN"/>
    <property type="match status" value="1"/>
</dbReference>
<keyword evidence="5 7" id="KW-1133">Transmembrane helix</keyword>
<evidence type="ECO:0000256" key="4">
    <source>
        <dbReference type="ARBA" id="ARBA00022692"/>
    </source>
</evidence>
<dbReference type="InterPro" id="IPR037185">
    <property type="entry name" value="EmrE-like"/>
</dbReference>
<name>A0A1D9MM05_9ACTO</name>
<feature type="transmembrane region" description="Helical" evidence="7">
    <location>
        <begin position="191"/>
        <end position="211"/>
    </location>
</feature>